<feature type="region of interest" description="Disordered" evidence="1">
    <location>
        <begin position="59"/>
        <end position="89"/>
    </location>
</feature>
<dbReference type="Gene3D" id="3.40.50.300">
    <property type="entry name" value="P-loop containing nucleotide triphosphate hydrolases"/>
    <property type="match status" value="1"/>
</dbReference>
<sequence>MEVPEGLRHLFNEISLAWHATALRALDIAKKYAETGNAGSRQGTRLVVCNADEFLLANSAEPDDHLQSAPEGAGGEEKEEKGKGQRLTKYGGVEEGNIRKFPKDIKTEEGTKTLNERMNDDGALIIDGLSGEFRASGFRLKYGGDASSIGGGLGAASSEECAKRARAFVLAVSHDGAIKLFAGQAKPVLWKGDTEVQPLKLRQRYPPSLKVGGDNFFGRSGPLDELLGWVRGGVRGGGPSGSKREEREGAEAESPPFIRISGIGGVGKSQLAAEMLHRCDVPRTKIWLGASSREHLHGEVQEVCNLFRSAGVPMDGCRDLCEWLETNSHWILVVDNLEDPELLWEFVPRNHTCTVVITSRDDARTMRPPPREVKLDTLQLPDAQTLLQTLAREPNDASGSEKLARALGCLPLGLVMASSLVLEKRGTLTFSDLAETVSAERGEVRDFLQKRGEIQKWTEYQLSVISLWRQQRQFLCEGGLSRAATLMECLSFADHRQISIETCETVGSLSLSAQLFVATAFCVPDRVVN</sequence>
<dbReference type="PhylomeDB" id="A0A0G4FHP4"/>
<dbReference type="PANTHER" id="PTHR47691:SF3">
    <property type="entry name" value="HTH-TYPE TRANSCRIPTIONAL REGULATOR RV0890C-RELATED"/>
    <property type="match status" value="1"/>
</dbReference>
<evidence type="ECO:0000313" key="2">
    <source>
        <dbReference type="EMBL" id="CEM12514.1"/>
    </source>
</evidence>
<dbReference type="SUPFAM" id="SSF52540">
    <property type="entry name" value="P-loop containing nucleoside triphosphate hydrolases"/>
    <property type="match status" value="1"/>
</dbReference>
<organism evidence="2">
    <name type="scientific">Chromera velia CCMP2878</name>
    <dbReference type="NCBI Taxonomy" id="1169474"/>
    <lineage>
        <taxon>Eukaryota</taxon>
        <taxon>Sar</taxon>
        <taxon>Alveolata</taxon>
        <taxon>Colpodellida</taxon>
        <taxon>Chromeraceae</taxon>
        <taxon>Chromera</taxon>
    </lineage>
</organism>
<dbReference type="AlphaFoldDB" id="A0A0G4FHP4"/>
<gene>
    <name evidence="2" type="ORF">Cvel_16893</name>
</gene>
<accession>A0A0G4FHP4</accession>
<evidence type="ECO:0000256" key="1">
    <source>
        <dbReference type="SAM" id="MobiDB-lite"/>
    </source>
</evidence>
<dbReference type="GO" id="GO:0043531">
    <property type="term" value="F:ADP binding"/>
    <property type="evidence" value="ECO:0007669"/>
    <property type="project" value="InterPro"/>
</dbReference>
<dbReference type="VEuPathDB" id="CryptoDB:Cvel_16893"/>
<protein>
    <submittedName>
        <fullName evidence="2">Uncharacterized protein</fullName>
    </submittedName>
</protein>
<name>A0A0G4FHP4_9ALVE</name>
<dbReference type="PANTHER" id="PTHR47691">
    <property type="entry name" value="REGULATOR-RELATED"/>
    <property type="match status" value="1"/>
</dbReference>
<feature type="region of interest" description="Disordered" evidence="1">
    <location>
        <begin position="234"/>
        <end position="254"/>
    </location>
</feature>
<proteinExistence type="predicted"/>
<reference evidence="2" key="1">
    <citation type="submission" date="2014-11" db="EMBL/GenBank/DDBJ databases">
        <authorList>
            <person name="Otto D Thomas"/>
            <person name="Naeem Raeece"/>
        </authorList>
    </citation>
    <scope>NUCLEOTIDE SEQUENCE</scope>
</reference>
<dbReference type="InterPro" id="IPR027417">
    <property type="entry name" value="P-loop_NTPase"/>
</dbReference>
<dbReference type="EMBL" id="CDMZ01000355">
    <property type="protein sequence ID" value="CEM12514.1"/>
    <property type="molecule type" value="Genomic_DNA"/>
</dbReference>